<reference evidence="2" key="1">
    <citation type="journal article" date="2023" name="Mol. Biol. Evol.">
        <title>Third-Generation Sequencing Reveals the Adaptive Role of the Epigenome in Three Deep-Sea Polychaetes.</title>
        <authorList>
            <person name="Perez M."/>
            <person name="Aroh O."/>
            <person name="Sun Y."/>
            <person name="Lan Y."/>
            <person name="Juniper S.K."/>
            <person name="Young C.R."/>
            <person name="Angers B."/>
            <person name="Qian P.Y."/>
        </authorList>
    </citation>
    <scope>NUCLEOTIDE SEQUENCE</scope>
    <source>
        <strain evidence="2">R07B-5</strain>
    </source>
</reference>
<dbReference type="Proteomes" id="UP001209878">
    <property type="component" value="Unassembled WGS sequence"/>
</dbReference>
<evidence type="ECO:0000313" key="3">
    <source>
        <dbReference type="Proteomes" id="UP001209878"/>
    </source>
</evidence>
<name>A0AAD9UGI4_RIDPI</name>
<dbReference type="EMBL" id="JAODUO010000126">
    <property type="protein sequence ID" value="KAK2188643.1"/>
    <property type="molecule type" value="Genomic_DNA"/>
</dbReference>
<keyword evidence="1" id="KW-0732">Signal</keyword>
<organism evidence="2 3">
    <name type="scientific">Ridgeia piscesae</name>
    <name type="common">Tubeworm</name>
    <dbReference type="NCBI Taxonomy" id="27915"/>
    <lineage>
        <taxon>Eukaryota</taxon>
        <taxon>Metazoa</taxon>
        <taxon>Spiralia</taxon>
        <taxon>Lophotrochozoa</taxon>
        <taxon>Annelida</taxon>
        <taxon>Polychaeta</taxon>
        <taxon>Sedentaria</taxon>
        <taxon>Canalipalpata</taxon>
        <taxon>Sabellida</taxon>
        <taxon>Siboglinidae</taxon>
        <taxon>Ridgeia</taxon>
    </lineage>
</organism>
<evidence type="ECO:0000256" key="1">
    <source>
        <dbReference type="SAM" id="SignalP"/>
    </source>
</evidence>
<feature type="signal peptide" evidence="1">
    <location>
        <begin position="1"/>
        <end position="18"/>
    </location>
</feature>
<gene>
    <name evidence="2" type="ORF">NP493_126g03008</name>
</gene>
<protein>
    <recommendedName>
        <fullName evidence="4">Secreted protein</fullName>
    </recommendedName>
</protein>
<evidence type="ECO:0000313" key="2">
    <source>
        <dbReference type="EMBL" id="KAK2188643.1"/>
    </source>
</evidence>
<evidence type="ECO:0008006" key="4">
    <source>
        <dbReference type="Google" id="ProtNLM"/>
    </source>
</evidence>
<accession>A0AAD9UGI4</accession>
<comment type="caution">
    <text evidence="2">The sequence shown here is derived from an EMBL/GenBank/DDBJ whole genome shotgun (WGS) entry which is preliminary data.</text>
</comment>
<proteinExistence type="predicted"/>
<dbReference type="AlphaFoldDB" id="A0AAD9UGI4"/>
<keyword evidence="3" id="KW-1185">Reference proteome</keyword>
<feature type="chain" id="PRO_5041902104" description="Secreted protein" evidence="1">
    <location>
        <begin position="19"/>
        <end position="81"/>
    </location>
</feature>
<sequence length="81" mass="8697">MKLAVFGLLLLAASAVRACRPRGDPRKNGVHELGSCDVYSGVFSLKKRRRVRVDECPGDALGAVTEATYAETTDGWMSPTA</sequence>